<name>A0ABS5HGQ8_9BACT</name>
<keyword evidence="3" id="KW-0560">Oxidoreductase</keyword>
<gene>
    <name evidence="3" type="ORF">KDD93_01400</name>
</gene>
<dbReference type="Gene3D" id="3.30.460.80">
    <property type="entry name" value="NADH:ubiquinone oxidoreductase, 30kDa subunit"/>
    <property type="match status" value="1"/>
</dbReference>
<dbReference type="RefSeq" id="WP_212141442.1">
    <property type="nucleotide sequence ID" value="NZ_JAGSSW010000001.1"/>
</dbReference>
<dbReference type="EC" id="1.6.5.11" evidence="3"/>
<dbReference type="EMBL" id="JAGSSW010000001">
    <property type="protein sequence ID" value="MBR8463231.1"/>
    <property type="molecule type" value="Genomic_DNA"/>
</dbReference>
<dbReference type="PANTHER" id="PTHR10884:SF14">
    <property type="entry name" value="NADH DEHYDROGENASE [UBIQUINONE] IRON-SULFUR PROTEIN 3, MITOCHONDRIAL"/>
    <property type="match status" value="1"/>
</dbReference>
<protein>
    <submittedName>
        <fullName evidence="3">NADH-quinone oxidoreductase subunit C</fullName>
        <ecNumber evidence="3">1.6.5.11</ecNumber>
    </submittedName>
</protein>
<comment type="caution">
    <text evidence="3">The sequence shown here is derived from an EMBL/GenBank/DDBJ whole genome shotgun (WGS) entry which is preliminary data.</text>
</comment>
<proteinExistence type="inferred from homology"/>
<comment type="similarity">
    <text evidence="1">Belongs to the complex I 30 kDa subunit family.</text>
</comment>
<evidence type="ECO:0000313" key="3">
    <source>
        <dbReference type="EMBL" id="MBR8463231.1"/>
    </source>
</evidence>
<organism evidence="3 4">
    <name type="scientific">Campylobacter anatolicus</name>
    <dbReference type="NCBI Taxonomy" id="2829105"/>
    <lineage>
        <taxon>Bacteria</taxon>
        <taxon>Pseudomonadati</taxon>
        <taxon>Campylobacterota</taxon>
        <taxon>Epsilonproteobacteria</taxon>
        <taxon>Campylobacterales</taxon>
        <taxon>Campylobacteraceae</taxon>
        <taxon>Campylobacter</taxon>
    </lineage>
</organism>
<evidence type="ECO:0000259" key="2">
    <source>
        <dbReference type="Pfam" id="PF00329"/>
    </source>
</evidence>
<dbReference type="GO" id="GO:0016491">
    <property type="term" value="F:oxidoreductase activity"/>
    <property type="evidence" value="ECO:0007669"/>
    <property type="project" value="UniProtKB-KW"/>
</dbReference>
<dbReference type="SUPFAM" id="SSF143243">
    <property type="entry name" value="Nqo5-like"/>
    <property type="match status" value="1"/>
</dbReference>
<evidence type="ECO:0000256" key="1">
    <source>
        <dbReference type="ARBA" id="ARBA00007569"/>
    </source>
</evidence>
<dbReference type="InterPro" id="IPR001268">
    <property type="entry name" value="NADH_UbQ_OxRdtase_30kDa_su"/>
</dbReference>
<sequence length="264" mass="31095">MRKFINRTDASKKQYYHNKFDVAKQTQRLPASESSFKDELEVLKNSDINVMDSYIELDQLIVFVNSNDNFKTLKALKKFGYEQLNEVGAIDLIADRGGYEIFYQLLSITHNRRMRLKCFVLQREMLKSVCEIYKSANWAEREMYDMSGVLIKDHPNLKRLIMPDDWFSHPLLKSYPLVGDEAAAWYEVDKIFGYERRDEIGAENRDPAYIEPKDTFNFSRIYHEVSLGEMPKDEKSLQEYQESGGIKFVKRAKRDANEILKERP</sequence>
<dbReference type="Proteomes" id="UP000682951">
    <property type="component" value="Unassembled WGS sequence"/>
</dbReference>
<dbReference type="Pfam" id="PF00329">
    <property type="entry name" value="Complex1_30kDa"/>
    <property type="match status" value="1"/>
</dbReference>
<feature type="domain" description="NADH:ubiquinone oxidoreductase 30kDa subunit" evidence="2">
    <location>
        <begin position="64"/>
        <end position="180"/>
    </location>
</feature>
<keyword evidence="4" id="KW-1185">Reference proteome</keyword>
<dbReference type="InterPro" id="IPR037232">
    <property type="entry name" value="NADH_quin_OxRdtase_su_C/D-like"/>
</dbReference>
<reference evidence="3 4" key="1">
    <citation type="submission" date="2021-04" db="EMBL/GenBank/DDBJ databases">
        <title>Molecular and phenotypic characterization and identification of bacterial isolates recovered from the Anatolian ground squirrels (Spermophilus xanthoprymnus) and which have the potential to form a new species in the Campylobacter genus.</title>
        <authorList>
            <person name="Aydin F."/>
            <person name="Abay S."/>
            <person name="Kayman T."/>
            <person name="Karakaya E."/>
            <person name="Mustak H.K."/>
            <person name="Mustak I.B."/>
            <person name="Bilgin N."/>
            <person name="Duzler A."/>
            <person name="Sahin O."/>
            <person name="Guran O."/>
            <person name="Saticioglu I.B."/>
        </authorList>
    </citation>
    <scope>NUCLEOTIDE SEQUENCE [LARGE SCALE GENOMIC DNA]</scope>
    <source>
        <strain evidence="4">faydin-G24</strain>
    </source>
</reference>
<accession>A0ABS5HGQ8</accession>
<dbReference type="NCBIfam" id="NF006304">
    <property type="entry name" value="PRK08491.1"/>
    <property type="match status" value="1"/>
</dbReference>
<evidence type="ECO:0000313" key="4">
    <source>
        <dbReference type="Proteomes" id="UP000682951"/>
    </source>
</evidence>
<dbReference type="PANTHER" id="PTHR10884">
    <property type="entry name" value="NADH DEHYDROGENASE UBIQUINONE IRON-SULFUR PROTEIN 3"/>
    <property type="match status" value="1"/>
</dbReference>